<dbReference type="NCBIfam" id="TIGR02242">
    <property type="entry name" value="tail_TIGR02242"/>
    <property type="match status" value="1"/>
</dbReference>
<dbReference type="Gene3D" id="2.120.10.30">
    <property type="entry name" value="TolB, C-terminal domain"/>
    <property type="match status" value="1"/>
</dbReference>
<dbReference type="AlphaFoldDB" id="A0A1P8MV48"/>
<keyword evidence="3" id="KW-1185">Reference proteome</keyword>
<evidence type="ECO:0000313" key="2">
    <source>
        <dbReference type="EMBL" id="APX11977.1"/>
    </source>
</evidence>
<evidence type="ECO:0008006" key="4">
    <source>
        <dbReference type="Google" id="ProtNLM"/>
    </source>
</evidence>
<dbReference type="SUPFAM" id="SSF101898">
    <property type="entry name" value="NHL repeat"/>
    <property type="match status" value="1"/>
</dbReference>
<sequence>MQSLVHALIGVPRNDERADGAVLRLALHPDAAPGFDASDGSFGGLVLPRNVARAADGGLLLLDVASGVIKRFDGCTCRFNTIPHTGGLGEGARQFSAPDAMATCGEMLLVADAGHRRVSVFSQFGYALRAHWTPPVEIASNPWQPVDIAAMKGRIAVADPANGAVHFISPQGQWVGVKEGLGAVRGVTFDRRGALYVTTDGVDGVRVIEWGTGTLTTTVARPDLVRDAFAARAAGPAPIGVLNLTGWCHGAEGLFDLTGAKLSASAGNFGAVFERTGQYLSDPLDSRLYRCHWDRVLLTLVTPPGTSVRVLTYTAEVAKSQADIAALPPDAWAATPPAMAGSVAKGEWDALIRSEPGRFLWLRLDLSGDGEVTPEVRAVEIDFPRISLRRYLPAVFGEEPLAADFTDRFLANFDRGLRSIEKNIDGGADFYDPLSAPAEPGRRDFLSWLAGWVGVTLDRQLPLARRRHILKSIGKLFPLRGTKRGLRETLYLYLGLDQQGCPTHVPRCGPCTTKMPHPWAPPELILEHFSLRRWLFVGIGRLGNDAKLWGERIVNRSRLSGNVSGLENGAQLGVTQLNTVPDPNRDPFHVYAHRFSVFLPAWIGRLPGQRRMIERLVRAESPAHSLPQIEWVAPRFRIGVQAMIGFDAVIGCYPQQIELGKDRLGRATVLPSADGRSTPPRVGKRGRIGSGVL</sequence>
<dbReference type="InterPro" id="IPR011748">
    <property type="entry name" value="Unchr_phage_tail-like"/>
</dbReference>
<reference evidence="2 3" key="1">
    <citation type="submission" date="2017-01" db="EMBL/GenBank/DDBJ databases">
        <title>Complete genome of Tateyamaria omphalii DOK1-4 isolated from seawater in Dokdo.</title>
        <authorList>
            <person name="Kim J.H."/>
            <person name="Chi W.-J."/>
        </authorList>
    </citation>
    <scope>NUCLEOTIDE SEQUENCE [LARGE SCALE GENOMIC DNA]</scope>
    <source>
        <strain evidence="2 3">DOK1-4</strain>
    </source>
</reference>
<accession>A0A1P8MV48</accession>
<dbReference type="EMBL" id="CP019312">
    <property type="protein sequence ID" value="APX11977.1"/>
    <property type="molecule type" value="Genomic_DNA"/>
</dbReference>
<evidence type="ECO:0000256" key="1">
    <source>
        <dbReference type="SAM" id="MobiDB-lite"/>
    </source>
</evidence>
<dbReference type="RefSeq" id="WP_076627916.1">
    <property type="nucleotide sequence ID" value="NZ_CP019312.1"/>
</dbReference>
<dbReference type="Proteomes" id="UP000186336">
    <property type="component" value="Chromosome"/>
</dbReference>
<proteinExistence type="predicted"/>
<dbReference type="InterPro" id="IPR011042">
    <property type="entry name" value="6-blade_b-propeller_TolB-like"/>
</dbReference>
<evidence type="ECO:0000313" key="3">
    <source>
        <dbReference type="Proteomes" id="UP000186336"/>
    </source>
</evidence>
<dbReference type="STRING" id="299262.BWR18_10035"/>
<gene>
    <name evidence="2" type="ORF">BWR18_10035</name>
</gene>
<dbReference type="KEGG" id="tom:BWR18_10035"/>
<feature type="region of interest" description="Disordered" evidence="1">
    <location>
        <begin position="669"/>
        <end position="693"/>
    </location>
</feature>
<name>A0A1P8MV48_9RHOB</name>
<organism evidence="2 3">
    <name type="scientific">Tateyamaria omphalii</name>
    <dbReference type="NCBI Taxonomy" id="299262"/>
    <lineage>
        <taxon>Bacteria</taxon>
        <taxon>Pseudomonadati</taxon>
        <taxon>Pseudomonadota</taxon>
        <taxon>Alphaproteobacteria</taxon>
        <taxon>Rhodobacterales</taxon>
        <taxon>Roseobacteraceae</taxon>
        <taxon>Tateyamaria</taxon>
    </lineage>
</organism>
<protein>
    <recommendedName>
        <fullName evidence="4">Phage tail protein</fullName>
    </recommendedName>
</protein>